<dbReference type="Proteomes" id="UP000823749">
    <property type="component" value="Chromosome 7"/>
</dbReference>
<dbReference type="EMBL" id="JACTNZ010000007">
    <property type="protein sequence ID" value="KAG5541142.1"/>
    <property type="molecule type" value="Genomic_DNA"/>
</dbReference>
<proteinExistence type="predicted"/>
<sequence length="67" mass="7396">MSVDGESPQQAEVSKEMVEKGATQVNEDVISRIENEQRTGVLVFRELAKVYGTQRGESARVALMANK</sequence>
<reference evidence="1" key="1">
    <citation type="submission" date="2020-08" db="EMBL/GenBank/DDBJ databases">
        <title>Plant Genome Project.</title>
        <authorList>
            <person name="Zhang R.-G."/>
        </authorList>
    </citation>
    <scope>NUCLEOTIDE SEQUENCE</scope>
    <source>
        <strain evidence="1">WSP0</strain>
        <tissue evidence="1">Leaf</tissue>
    </source>
</reference>
<keyword evidence="2" id="KW-1185">Reference proteome</keyword>
<protein>
    <submittedName>
        <fullName evidence="1">Uncharacterized protein</fullName>
    </submittedName>
</protein>
<evidence type="ECO:0000313" key="1">
    <source>
        <dbReference type="EMBL" id="KAG5541142.1"/>
    </source>
</evidence>
<dbReference type="AlphaFoldDB" id="A0AAV6JMX6"/>
<evidence type="ECO:0000313" key="2">
    <source>
        <dbReference type="Proteomes" id="UP000823749"/>
    </source>
</evidence>
<comment type="caution">
    <text evidence="1">The sequence shown here is derived from an EMBL/GenBank/DDBJ whole genome shotgun (WGS) entry which is preliminary data.</text>
</comment>
<accession>A0AAV6JMX6</accession>
<name>A0AAV6JMX6_9ERIC</name>
<organism evidence="1 2">
    <name type="scientific">Rhododendron griersonianum</name>
    <dbReference type="NCBI Taxonomy" id="479676"/>
    <lineage>
        <taxon>Eukaryota</taxon>
        <taxon>Viridiplantae</taxon>
        <taxon>Streptophyta</taxon>
        <taxon>Embryophyta</taxon>
        <taxon>Tracheophyta</taxon>
        <taxon>Spermatophyta</taxon>
        <taxon>Magnoliopsida</taxon>
        <taxon>eudicotyledons</taxon>
        <taxon>Gunneridae</taxon>
        <taxon>Pentapetalae</taxon>
        <taxon>asterids</taxon>
        <taxon>Ericales</taxon>
        <taxon>Ericaceae</taxon>
        <taxon>Ericoideae</taxon>
        <taxon>Rhodoreae</taxon>
        <taxon>Rhododendron</taxon>
    </lineage>
</organism>
<gene>
    <name evidence="1" type="ORF">RHGRI_021124</name>
</gene>